<dbReference type="EMBL" id="WTYL01000001">
    <property type="protein sequence ID" value="MXP43723.1"/>
    <property type="molecule type" value="Genomic_DNA"/>
</dbReference>
<comment type="similarity">
    <text evidence="2 8">Belongs to the 4-toluene sulfonate uptake permease (TSUP) (TC 2.A.102) family.</text>
</comment>
<keyword evidence="5 8" id="KW-0812">Transmembrane</keyword>
<dbReference type="InterPro" id="IPR052017">
    <property type="entry name" value="TSUP"/>
</dbReference>
<evidence type="ECO:0000313" key="9">
    <source>
        <dbReference type="EMBL" id="MXP43723.1"/>
    </source>
</evidence>
<dbReference type="PANTHER" id="PTHR30269">
    <property type="entry name" value="TRANSMEMBRANE PROTEIN YFCA"/>
    <property type="match status" value="1"/>
</dbReference>
<feature type="transmembrane region" description="Helical" evidence="8">
    <location>
        <begin position="216"/>
        <end position="246"/>
    </location>
</feature>
<keyword evidence="3" id="KW-0813">Transport</keyword>
<dbReference type="InterPro" id="IPR002781">
    <property type="entry name" value="TM_pro_TauE-like"/>
</dbReference>
<evidence type="ECO:0000256" key="5">
    <source>
        <dbReference type="ARBA" id="ARBA00022692"/>
    </source>
</evidence>
<evidence type="ECO:0000256" key="4">
    <source>
        <dbReference type="ARBA" id="ARBA00022475"/>
    </source>
</evidence>
<dbReference type="AlphaFoldDB" id="A0A845AVZ8"/>
<comment type="caution">
    <text evidence="9">The sequence shown here is derived from an EMBL/GenBank/DDBJ whole genome shotgun (WGS) entry which is preliminary data.</text>
</comment>
<feature type="transmembrane region" description="Helical" evidence="8">
    <location>
        <begin position="105"/>
        <end position="123"/>
    </location>
</feature>
<feature type="transmembrane region" description="Helical" evidence="8">
    <location>
        <begin position="258"/>
        <end position="279"/>
    </location>
</feature>
<accession>A0A845AVZ8</accession>
<protein>
    <recommendedName>
        <fullName evidence="8">Probable membrane transporter protein</fullName>
    </recommendedName>
</protein>
<keyword evidence="10" id="KW-1185">Reference proteome</keyword>
<evidence type="ECO:0000256" key="1">
    <source>
        <dbReference type="ARBA" id="ARBA00004651"/>
    </source>
</evidence>
<evidence type="ECO:0000256" key="2">
    <source>
        <dbReference type="ARBA" id="ARBA00009142"/>
    </source>
</evidence>
<keyword evidence="7 8" id="KW-0472">Membrane</keyword>
<sequence>MDLRPLAAAATGGKWQHWAGTERQRILETFEVAAWLFPVMFSVAVFTGFVDSIAGGGGLVMMPALLATGMPPHLALGTNKLQSVFGTSMACRNYWRGGLVQVRENLPLVALAFGGAAGGALVVQQISPGVLTYIVPVFLLLLAGYVIFSPAMTDVDAHERLTRRGYAPVAGGIGLYDGFFGPGTGQFFTASLVGLRGHGLTRATANTKLFNAATNWAAVIVFALGGKVVWLLGVTMAAGAMLGGYLGSHFAMRHGAKVIRPLMIIASLGLTGRLIWGWFTS</sequence>
<proteinExistence type="inferred from homology"/>
<dbReference type="Proteomes" id="UP000431922">
    <property type="component" value="Unassembled WGS sequence"/>
</dbReference>
<name>A0A845AVZ8_9SPHN</name>
<keyword evidence="6 8" id="KW-1133">Transmembrane helix</keyword>
<dbReference type="GO" id="GO:0005886">
    <property type="term" value="C:plasma membrane"/>
    <property type="evidence" value="ECO:0007669"/>
    <property type="project" value="UniProtKB-SubCell"/>
</dbReference>
<comment type="subcellular location">
    <subcellularLocation>
        <location evidence="1 8">Cell membrane</location>
        <topology evidence="1 8">Multi-pass membrane protein</topology>
    </subcellularLocation>
</comment>
<gene>
    <name evidence="9" type="ORF">GRI65_04530</name>
</gene>
<evidence type="ECO:0000256" key="6">
    <source>
        <dbReference type="ARBA" id="ARBA00022989"/>
    </source>
</evidence>
<organism evidence="9 10">
    <name type="scientific">Allopontixanthobacter sediminis</name>
    <dbReference type="NCBI Taxonomy" id="1689985"/>
    <lineage>
        <taxon>Bacteria</taxon>
        <taxon>Pseudomonadati</taxon>
        <taxon>Pseudomonadota</taxon>
        <taxon>Alphaproteobacteria</taxon>
        <taxon>Sphingomonadales</taxon>
        <taxon>Erythrobacteraceae</taxon>
        <taxon>Allopontixanthobacter</taxon>
    </lineage>
</organism>
<dbReference type="PANTHER" id="PTHR30269:SF0">
    <property type="entry name" value="MEMBRANE TRANSPORTER PROTEIN YFCA-RELATED"/>
    <property type="match status" value="1"/>
</dbReference>
<evidence type="ECO:0000256" key="7">
    <source>
        <dbReference type="ARBA" id="ARBA00023136"/>
    </source>
</evidence>
<evidence type="ECO:0000256" key="3">
    <source>
        <dbReference type="ARBA" id="ARBA00022448"/>
    </source>
</evidence>
<evidence type="ECO:0000256" key="8">
    <source>
        <dbReference type="RuleBase" id="RU363041"/>
    </source>
</evidence>
<dbReference type="OrthoDB" id="554695at2"/>
<feature type="transmembrane region" description="Helical" evidence="8">
    <location>
        <begin position="130"/>
        <end position="148"/>
    </location>
</feature>
<feature type="transmembrane region" description="Helical" evidence="8">
    <location>
        <begin position="32"/>
        <end position="54"/>
    </location>
</feature>
<dbReference type="Pfam" id="PF01925">
    <property type="entry name" value="TauE"/>
    <property type="match status" value="1"/>
</dbReference>
<reference evidence="9 10" key="1">
    <citation type="submission" date="2019-12" db="EMBL/GenBank/DDBJ databases">
        <title>Genomic-based taxomic classification of the family Erythrobacteraceae.</title>
        <authorList>
            <person name="Xu L."/>
        </authorList>
    </citation>
    <scope>NUCLEOTIDE SEQUENCE [LARGE SCALE GENOMIC DNA]</scope>
    <source>
        <strain evidence="9 10">KCTC 42453</strain>
    </source>
</reference>
<evidence type="ECO:0000313" key="10">
    <source>
        <dbReference type="Proteomes" id="UP000431922"/>
    </source>
</evidence>
<keyword evidence="4 8" id="KW-1003">Cell membrane</keyword>